<evidence type="ECO:0000256" key="2">
    <source>
        <dbReference type="SAM" id="SignalP"/>
    </source>
</evidence>
<protein>
    <submittedName>
        <fullName evidence="3">MFS transporter</fullName>
    </submittedName>
</protein>
<feature type="chain" id="PRO_5045830905" evidence="2">
    <location>
        <begin position="21"/>
        <end position="174"/>
    </location>
</feature>
<feature type="transmembrane region" description="Helical" evidence="1">
    <location>
        <begin position="119"/>
        <end position="137"/>
    </location>
</feature>
<dbReference type="Proteomes" id="UP001408356">
    <property type="component" value="Unassembled WGS sequence"/>
</dbReference>
<keyword evidence="1" id="KW-0812">Transmembrane</keyword>
<gene>
    <name evidence="3" type="ORF">SUNI508_09195</name>
</gene>
<organism evidence="3 4">
    <name type="scientific">Seiridium unicorne</name>
    <dbReference type="NCBI Taxonomy" id="138068"/>
    <lineage>
        <taxon>Eukaryota</taxon>
        <taxon>Fungi</taxon>
        <taxon>Dikarya</taxon>
        <taxon>Ascomycota</taxon>
        <taxon>Pezizomycotina</taxon>
        <taxon>Sordariomycetes</taxon>
        <taxon>Xylariomycetidae</taxon>
        <taxon>Amphisphaeriales</taxon>
        <taxon>Sporocadaceae</taxon>
        <taxon>Seiridium</taxon>
    </lineage>
</organism>
<feature type="signal peptide" evidence="2">
    <location>
        <begin position="1"/>
        <end position="20"/>
    </location>
</feature>
<dbReference type="PANTHER" id="PTHR36854">
    <property type="entry name" value="CHROMOSOME 9, WHOLE GENOME SHOTGUN SEQUENCE"/>
    <property type="match status" value="1"/>
</dbReference>
<keyword evidence="4" id="KW-1185">Reference proteome</keyword>
<sequence>MLRLNLLILLLGALVALAAAESVPTFCKCTCFSNSTIVRLGPKDSTTSPATPNTRSLLRSLNPFTSEPAASISKRAASASCTQCTRAFCLAYNLPICKNAQEKDVVTMCFQRDSRKDMIIVWGFIVGTLGLLGWAGVKRAVEFREGKKAAAAGGIGLPSSQDRGAYVPVGGVGR</sequence>
<evidence type="ECO:0000313" key="4">
    <source>
        <dbReference type="Proteomes" id="UP001408356"/>
    </source>
</evidence>
<name>A0ABR2UQX8_9PEZI</name>
<evidence type="ECO:0000313" key="3">
    <source>
        <dbReference type="EMBL" id="KAK9416956.1"/>
    </source>
</evidence>
<accession>A0ABR2UQX8</accession>
<dbReference type="EMBL" id="JARVKF010000402">
    <property type="protein sequence ID" value="KAK9416956.1"/>
    <property type="molecule type" value="Genomic_DNA"/>
</dbReference>
<reference evidence="3 4" key="1">
    <citation type="journal article" date="2024" name="J. Plant Pathol.">
        <title>Sequence and assembly of the genome of Seiridium unicorne, isolate CBS 538.82, causal agent of cypress canker disease.</title>
        <authorList>
            <person name="Scali E."/>
            <person name="Rocca G.D."/>
            <person name="Danti R."/>
            <person name="Garbelotto M."/>
            <person name="Barberini S."/>
            <person name="Baroncelli R."/>
            <person name="Emiliani G."/>
        </authorList>
    </citation>
    <scope>NUCLEOTIDE SEQUENCE [LARGE SCALE GENOMIC DNA]</scope>
    <source>
        <strain evidence="3 4">BM-138-508</strain>
    </source>
</reference>
<proteinExistence type="predicted"/>
<keyword evidence="1" id="KW-0472">Membrane</keyword>
<dbReference type="PANTHER" id="PTHR36854:SF1">
    <property type="entry name" value="TRANSMEMBRANE PROTEIN"/>
    <property type="match status" value="1"/>
</dbReference>
<evidence type="ECO:0000256" key="1">
    <source>
        <dbReference type="SAM" id="Phobius"/>
    </source>
</evidence>
<keyword evidence="1" id="KW-1133">Transmembrane helix</keyword>
<comment type="caution">
    <text evidence="3">The sequence shown here is derived from an EMBL/GenBank/DDBJ whole genome shotgun (WGS) entry which is preliminary data.</text>
</comment>
<keyword evidence="2" id="KW-0732">Signal</keyword>